<dbReference type="EMBL" id="VBAN01000248">
    <property type="protein sequence ID" value="TMI80624.1"/>
    <property type="molecule type" value="Genomic_DNA"/>
</dbReference>
<keyword evidence="1" id="KW-0808">Transferase</keyword>
<evidence type="ECO:0000313" key="1">
    <source>
        <dbReference type="EMBL" id="TMI80624.1"/>
    </source>
</evidence>
<dbReference type="SUPFAM" id="SSF100950">
    <property type="entry name" value="NagB/RpiA/CoA transferase-like"/>
    <property type="match status" value="1"/>
</dbReference>
<organism evidence="1 2">
    <name type="scientific">Candidatus Segetimicrobium genomatis</name>
    <dbReference type="NCBI Taxonomy" id="2569760"/>
    <lineage>
        <taxon>Bacteria</taxon>
        <taxon>Bacillati</taxon>
        <taxon>Candidatus Sysuimicrobiota</taxon>
        <taxon>Candidatus Sysuimicrobiia</taxon>
        <taxon>Candidatus Sysuimicrobiales</taxon>
        <taxon>Candidatus Segetimicrobiaceae</taxon>
        <taxon>Candidatus Segetimicrobium</taxon>
    </lineage>
</organism>
<dbReference type="InterPro" id="IPR037171">
    <property type="entry name" value="NagB/RpiA_transferase-like"/>
</dbReference>
<dbReference type="GO" id="GO:0016740">
    <property type="term" value="F:transferase activity"/>
    <property type="evidence" value="ECO:0007669"/>
    <property type="project" value="UniProtKB-KW"/>
</dbReference>
<evidence type="ECO:0000313" key="2">
    <source>
        <dbReference type="Proteomes" id="UP000318093"/>
    </source>
</evidence>
<name>A0A537JAP8_9BACT</name>
<dbReference type="Gene3D" id="3.40.1080.10">
    <property type="entry name" value="Glutaconate Coenzyme A-transferase"/>
    <property type="match status" value="1"/>
</dbReference>
<sequence length="64" mass="7199">MSAMTFIDARRRLEAKDRSLRDKRASLVEAAALVKDGDHLAIGGCLYSRTPMAVLREVLRQRRG</sequence>
<dbReference type="AlphaFoldDB" id="A0A537JAP8"/>
<accession>A0A537JAP8</accession>
<reference evidence="1 2" key="1">
    <citation type="journal article" date="2019" name="Nat. Microbiol.">
        <title>Mediterranean grassland soil C-N compound turnover is dependent on rainfall and depth, and is mediated by genomically divergent microorganisms.</title>
        <authorList>
            <person name="Diamond S."/>
            <person name="Andeer P.F."/>
            <person name="Li Z."/>
            <person name="Crits-Christoph A."/>
            <person name="Burstein D."/>
            <person name="Anantharaman K."/>
            <person name="Lane K.R."/>
            <person name="Thomas B.C."/>
            <person name="Pan C."/>
            <person name="Northen T.R."/>
            <person name="Banfield J.F."/>
        </authorList>
    </citation>
    <scope>NUCLEOTIDE SEQUENCE [LARGE SCALE GENOMIC DNA]</scope>
    <source>
        <strain evidence="1">NP_6</strain>
    </source>
</reference>
<comment type="caution">
    <text evidence="1">The sequence shown here is derived from an EMBL/GenBank/DDBJ whole genome shotgun (WGS) entry which is preliminary data.</text>
</comment>
<dbReference type="Proteomes" id="UP000318093">
    <property type="component" value="Unassembled WGS sequence"/>
</dbReference>
<protein>
    <submittedName>
        <fullName evidence="1">CoA transferase subunit A</fullName>
    </submittedName>
</protein>
<proteinExistence type="predicted"/>
<gene>
    <name evidence="1" type="ORF">E6H03_08015</name>
</gene>
<feature type="non-terminal residue" evidence="1">
    <location>
        <position position="64"/>
    </location>
</feature>